<sequence length="254" mass="29278">MSSTSELYNKKCYCIKCSNNQQGYSFVSTRTLQRHNKRAKYEDMERSERTTSNQQTGPMEAMGGQTNLPVWEGAPISVNEVAFSNESNGKSSDGDKNDNDEESNGGEESEDNEENIVEIEVEEFDTEDPFATPNMPENSVHRFIATFVVMFASRYVVNKGAVVLIEFINKLLLIYKQDFQLPKSYVYQSLTRALKILFLHPNFKQKIMHWNQEFKITDTLCDVYDSEAWTDLKDNDDEIFVEHPRSLMLTLNID</sequence>
<evidence type="ECO:0000313" key="3">
    <source>
        <dbReference type="Proteomes" id="UP000077315"/>
    </source>
</evidence>
<feature type="compositionally biased region" description="Acidic residues" evidence="1">
    <location>
        <begin position="98"/>
        <end position="114"/>
    </location>
</feature>
<dbReference type="RefSeq" id="XP_018297517.1">
    <property type="nucleotide sequence ID" value="XM_018440341.1"/>
</dbReference>
<feature type="compositionally biased region" description="Basic and acidic residues" evidence="1">
    <location>
        <begin position="39"/>
        <end position="49"/>
    </location>
</feature>
<feature type="region of interest" description="Disordered" evidence="1">
    <location>
        <begin position="32"/>
        <end position="70"/>
    </location>
</feature>
<reference evidence="3" key="1">
    <citation type="submission" date="2015-06" db="EMBL/GenBank/DDBJ databases">
        <title>Expansion of signal transduction pathways in fungi by whole-genome duplication.</title>
        <authorList>
            <consortium name="DOE Joint Genome Institute"/>
            <person name="Corrochano L.M."/>
            <person name="Kuo A."/>
            <person name="Marcet-Houben M."/>
            <person name="Polaino S."/>
            <person name="Salamov A."/>
            <person name="Villalobos J.M."/>
            <person name="Alvarez M.I."/>
            <person name="Avalos J."/>
            <person name="Benito E.P."/>
            <person name="Benoit I."/>
            <person name="Burger G."/>
            <person name="Camino L.P."/>
            <person name="Canovas D."/>
            <person name="Cerda-Olmedo E."/>
            <person name="Cheng J.-F."/>
            <person name="Dominguez A."/>
            <person name="Elias M."/>
            <person name="Eslava A.P."/>
            <person name="Glaser F."/>
            <person name="Grimwood J."/>
            <person name="Gutierrez G."/>
            <person name="Heitman J."/>
            <person name="Henrissat B."/>
            <person name="Iturriaga E.A."/>
            <person name="Lang B.F."/>
            <person name="Lavin J.L."/>
            <person name="Lee S."/>
            <person name="Li W."/>
            <person name="Lindquist E."/>
            <person name="Lopez-Garcia S."/>
            <person name="Luque E.M."/>
            <person name="Marcos A.T."/>
            <person name="Martin J."/>
            <person name="McCluskey K."/>
            <person name="Medina H.R."/>
            <person name="Miralles-Duran A."/>
            <person name="Miyazaki A."/>
            <person name="Munoz-Torres E."/>
            <person name="Oguiza J.A."/>
            <person name="Ohm R."/>
            <person name="Olmedo M."/>
            <person name="Orejas M."/>
            <person name="Ortiz-Castellanos L."/>
            <person name="Pisabarro A.G."/>
            <person name="Rodriguez-Romero J."/>
            <person name="Ruiz-Herrera J."/>
            <person name="Ruiz-Vazquez R."/>
            <person name="Sanz C."/>
            <person name="Schackwitz W."/>
            <person name="Schmutz J."/>
            <person name="Shahriari M."/>
            <person name="Shelest E."/>
            <person name="Silva-Franco F."/>
            <person name="Soanes D."/>
            <person name="Syed K."/>
            <person name="Tagua V.G."/>
            <person name="Talbot N.J."/>
            <person name="Thon M."/>
            <person name="De vries R.P."/>
            <person name="Wiebenga A."/>
            <person name="Yadav J.S."/>
            <person name="Braun E.L."/>
            <person name="Baker S."/>
            <person name="Garre V."/>
            <person name="Horwitz B."/>
            <person name="Torres-Martinez S."/>
            <person name="Idnurm A."/>
            <person name="Herrera-Estrella A."/>
            <person name="Gabaldon T."/>
            <person name="Grigoriev I.V."/>
        </authorList>
    </citation>
    <scope>NUCLEOTIDE SEQUENCE [LARGE SCALE GENOMIC DNA]</scope>
    <source>
        <strain evidence="3">NRRL 1555(-)</strain>
    </source>
</reference>
<organism evidence="2 3">
    <name type="scientific">Phycomyces blakesleeanus (strain ATCC 8743b / DSM 1359 / FGSC 10004 / NBRC 33097 / NRRL 1555)</name>
    <dbReference type="NCBI Taxonomy" id="763407"/>
    <lineage>
        <taxon>Eukaryota</taxon>
        <taxon>Fungi</taxon>
        <taxon>Fungi incertae sedis</taxon>
        <taxon>Mucoromycota</taxon>
        <taxon>Mucoromycotina</taxon>
        <taxon>Mucoromycetes</taxon>
        <taxon>Mucorales</taxon>
        <taxon>Phycomycetaceae</taxon>
        <taxon>Phycomyces</taxon>
    </lineage>
</organism>
<dbReference type="EMBL" id="KV440972">
    <property type="protein sequence ID" value="OAD79477.1"/>
    <property type="molecule type" value="Genomic_DNA"/>
</dbReference>
<protein>
    <submittedName>
        <fullName evidence="2">Uncharacterized protein</fullName>
    </submittedName>
</protein>
<keyword evidence="3" id="KW-1185">Reference proteome</keyword>
<dbReference type="VEuPathDB" id="FungiDB:PHYBLDRAFT_58525"/>
<dbReference type="GeneID" id="29001247"/>
<feature type="region of interest" description="Disordered" evidence="1">
    <location>
        <begin position="84"/>
        <end position="114"/>
    </location>
</feature>
<evidence type="ECO:0000256" key="1">
    <source>
        <dbReference type="SAM" id="MobiDB-lite"/>
    </source>
</evidence>
<name>A0A167QCF9_PHYB8</name>
<evidence type="ECO:0000313" key="2">
    <source>
        <dbReference type="EMBL" id="OAD79477.1"/>
    </source>
</evidence>
<dbReference type="OrthoDB" id="2382535at2759"/>
<dbReference type="Proteomes" id="UP000077315">
    <property type="component" value="Unassembled WGS sequence"/>
</dbReference>
<gene>
    <name evidence="2" type="ORF">PHYBLDRAFT_58525</name>
</gene>
<proteinExistence type="predicted"/>
<accession>A0A167QCF9</accession>
<dbReference type="InParanoid" id="A0A167QCF9"/>
<dbReference type="AlphaFoldDB" id="A0A167QCF9"/>